<proteinExistence type="predicted"/>
<gene>
    <name evidence="1" type="ORF">g.23025</name>
</gene>
<organism evidence="1">
    <name type="scientific">Schizaphis graminum</name>
    <name type="common">Green bug aphid</name>
    <dbReference type="NCBI Taxonomy" id="13262"/>
    <lineage>
        <taxon>Eukaryota</taxon>
        <taxon>Metazoa</taxon>
        <taxon>Ecdysozoa</taxon>
        <taxon>Arthropoda</taxon>
        <taxon>Hexapoda</taxon>
        <taxon>Insecta</taxon>
        <taxon>Pterygota</taxon>
        <taxon>Neoptera</taxon>
        <taxon>Paraneoptera</taxon>
        <taxon>Hemiptera</taxon>
        <taxon>Sternorrhyncha</taxon>
        <taxon>Aphidomorpha</taxon>
        <taxon>Aphidoidea</taxon>
        <taxon>Aphididae</taxon>
        <taxon>Aphidini</taxon>
        <taxon>Schizaphis</taxon>
    </lineage>
</organism>
<reference evidence="1" key="1">
    <citation type="submission" date="2018-04" db="EMBL/GenBank/DDBJ databases">
        <title>Transcriptome of Schizaphis graminum biotype I.</title>
        <authorList>
            <person name="Scully E.D."/>
            <person name="Geib S.M."/>
            <person name="Palmer N.A."/>
            <person name="Koch K."/>
            <person name="Bradshaw J."/>
            <person name="Heng-Moss T."/>
            <person name="Sarath G."/>
        </authorList>
    </citation>
    <scope>NUCLEOTIDE SEQUENCE</scope>
</reference>
<protein>
    <submittedName>
        <fullName evidence="1">Uncharacterized protein</fullName>
    </submittedName>
</protein>
<sequence>MNSVSNNFEMKDIISVWKAMYDKKRQSYPLFSTSLNDAIRHLQNMKDDNCCMLLEENFVHVSTEKSIVCITNKENLQFMMNCSELFADGTFYNTQYAPKHFSINFILSTVIKMDFMHRLFTFFCQIKPKKPTKTCGYFLWTCV</sequence>
<evidence type="ECO:0000313" key="1">
    <source>
        <dbReference type="EMBL" id="MBY16989.1"/>
    </source>
</evidence>
<dbReference type="EMBL" id="GGMR01004370">
    <property type="protein sequence ID" value="MBY16989.1"/>
    <property type="molecule type" value="Transcribed_RNA"/>
</dbReference>
<dbReference type="AlphaFoldDB" id="A0A2S2NIK8"/>
<accession>A0A2S2NIK8</accession>
<name>A0A2S2NIK8_SCHGA</name>